<keyword evidence="2" id="KW-0227">DNA damage</keyword>
<dbReference type="InterPro" id="IPR012340">
    <property type="entry name" value="NA-bd_OB-fold"/>
</dbReference>
<keyword evidence="7" id="KW-0234">DNA repair</keyword>
<dbReference type="Pfam" id="PF00270">
    <property type="entry name" value="DEAD"/>
    <property type="match status" value="1"/>
</dbReference>
<dbReference type="AlphaFoldDB" id="C8W749"/>
<dbReference type="Gene3D" id="3.40.50.300">
    <property type="entry name" value="P-loop containing nucleotide triphosphate hydrolases"/>
    <property type="match status" value="2"/>
</dbReference>
<dbReference type="InterPro" id="IPR001650">
    <property type="entry name" value="Helicase_C-like"/>
</dbReference>
<dbReference type="CDD" id="cd04488">
    <property type="entry name" value="RecG_wedge_OBF"/>
    <property type="match status" value="1"/>
</dbReference>
<proteinExistence type="predicted"/>
<dbReference type="Proteomes" id="UP000000960">
    <property type="component" value="Chromosome"/>
</dbReference>
<feature type="domain" description="Helicase C-terminal" evidence="9">
    <location>
        <begin position="482"/>
        <end position="662"/>
    </location>
</feature>
<dbReference type="GeneID" id="84806386"/>
<evidence type="ECO:0000259" key="8">
    <source>
        <dbReference type="PROSITE" id="PS51192"/>
    </source>
</evidence>
<dbReference type="PANTHER" id="PTHR47964">
    <property type="entry name" value="ATP-DEPENDENT DNA HELICASE HOMOLOG RECG, CHLOROPLASTIC"/>
    <property type="match status" value="1"/>
</dbReference>
<keyword evidence="1" id="KW-0547">Nucleotide-binding</keyword>
<dbReference type="Gene3D" id="2.40.50.140">
    <property type="entry name" value="Nucleic acid-binding proteins"/>
    <property type="match status" value="1"/>
</dbReference>
<dbReference type="InterPro" id="IPR014001">
    <property type="entry name" value="Helicase_ATP-bd"/>
</dbReference>
<dbReference type="PANTHER" id="PTHR47964:SF1">
    <property type="entry name" value="ATP-DEPENDENT DNA HELICASE HOMOLOG RECG, CHLOROPLASTIC"/>
    <property type="match status" value="1"/>
</dbReference>
<dbReference type="GO" id="GO:0003677">
    <property type="term" value="F:DNA binding"/>
    <property type="evidence" value="ECO:0007669"/>
    <property type="project" value="UniProtKB-KW"/>
</dbReference>
<feature type="domain" description="Helicase ATP-binding" evidence="8">
    <location>
        <begin position="302"/>
        <end position="463"/>
    </location>
</feature>
<dbReference type="KEGG" id="apv:Apar_0860"/>
<evidence type="ECO:0000256" key="2">
    <source>
        <dbReference type="ARBA" id="ARBA00022763"/>
    </source>
</evidence>
<dbReference type="SMART" id="SM00487">
    <property type="entry name" value="DEXDc"/>
    <property type="match status" value="1"/>
</dbReference>
<dbReference type="GO" id="GO:0005524">
    <property type="term" value="F:ATP binding"/>
    <property type="evidence" value="ECO:0007669"/>
    <property type="project" value="UniProtKB-KW"/>
</dbReference>
<dbReference type="HOGENOM" id="CLU_005122_7_1_11"/>
<dbReference type="PROSITE" id="PS51194">
    <property type="entry name" value="HELICASE_CTER"/>
    <property type="match status" value="1"/>
</dbReference>
<evidence type="ECO:0000313" key="11">
    <source>
        <dbReference type="Proteomes" id="UP000000960"/>
    </source>
</evidence>
<dbReference type="PROSITE" id="PS51192">
    <property type="entry name" value="HELICASE_ATP_BIND_1"/>
    <property type="match status" value="1"/>
</dbReference>
<dbReference type="InterPro" id="IPR027417">
    <property type="entry name" value="P-loop_NTPase"/>
</dbReference>
<dbReference type="SUPFAM" id="SSF50249">
    <property type="entry name" value="Nucleic acid-binding proteins"/>
    <property type="match status" value="1"/>
</dbReference>
<evidence type="ECO:0000256" key="7">
    <source>
        <dbReference type="ARBA" id="ARBA00023204"/>
    </source>
</evidence>
<dbReference type="SMART" id="SM00490">
    <property type="entry name" value="HELICc"/>
    <property type="match status" value="1"/>
</dbReference>
<evidence type="ECO:0000256" key="4">
    <source>
        <dbReference type="ARBA" id="ARBA00022806"/>
    </source>
</evidence>
<sequence>MSESKVSIAPASERVAHTCSLVDSVTRLRYVNANRAEALERLGILRVRDLLLNVPHRYLDFSHRVQIAFAQIGEDATITGRVASVKTKRPRPKMVIVEIEVVDDTGALTASFFRQPWVAEQIHVDDEVALSGKVLFAYGFRQMKSPFYEVLSTAKSDSADEVCSKEIPSKAVILPVHPATEGVSPAWMRRIMSAALADTGSVCDWFPSELVSKHHLMSLSSALREVHFPSSMEAAEQARRRLAFDELLSLQLALLTRRNLELAGHKPFEHVIDGPKVQALIEALPFTLTDEQNQAVQEILSDMAAPHIMNRLLLGDVGTGKTAVAAVALAAVADSSAQAAVMAPTSVLAQQYAQKIGPLLSSAGIMWALITGATSEEERQQIELCLADGSLSVVFGTTALLSERVVFKQLTLAVVDEQHRFGVDQRTALRKKGQGVDLLAMSATPIPRTLALSLYGDVDTSRITKRPRAGAGVTTKLCVPENLDQAYAAVAEAVQAGHQAYLVCPLIDSNDSEEELEDIPEAARTNGKLYSATRVYEELSQTVFKDFTCDLLTGRLPEAQKDQIMEKFRANKTQILVSTTVIEVGVDVPNATVMIVFNADRFGLATLHQLRGRVGRGDFPGTVYLASNAKRGSTARKRLAALEQTSDGAHLAELDLELRHEGETLGYRQSGGTTLKISDLYADADLIEAAHKDALAITTQDPNLTSDAYVTLGIEAKDRFGIYFEELGYK</sequence>
<keyword evidence="5" id="KW-0067">ATP-binding</keyword>
<keyword evidence="11" id="KW-1185">Reference proteome</keyword>
<dbReference type="GO" id="GO:0006281">
    <property type="term" value="P:DNA repair"/>
    <property type="evidence" value="ECO:0007669"/>
    <property type="project" value="UniProtKB-KW"/>
</dbReference>
<gene>
    <name evidence="10" type="ordered locus">Apar_0860</name>
</gene>
<dbReference type="GO" id="GO:0016787">
    <property type="term" value="F:hydrolase activity"/>
    <property type="evidence" value="ECO:0007669"/>
    <property type="project" value="UniProtKB-KW"/>
</dbReference>
<reference evidence="10 11" key="1">
    <citation type="journal article" date="2009" name="Stand. Genomic Sci.">
        <title>Complete genome sequence of Atopobium parvulum type strain (IPP 1246).</title>
        <authorList>
            <person name="Copeland A."/>
            <person name="Sikorski J."/>
            <person name="Lapidus A."/>
            <person name="Nolan M."/>
            <person name="Del Rio T.G."/>
            <person name="Lucas S."/>
            <person name="Chen F."/>
            <person name="Tice H."/>
            <person name="Pitluck S."/>
            <person name="Cheng J.F."/>
            <person name="Pukall R."/>
            <person name="Chertkov O."/>
            <person name="Brettin T."/>
            <person name="Han C."/>
            <person name="Detter J.C."/>
            <person name="Kuske C."/>
            <person name="Bruce D."/>
            <person name="Goodwin L."/>
            <person name="Ivanova N."/>
            <person name="Mavromatis K."/>
            <person name="Mikhailova N."/>
            <person name="Chen A."/>
            <person name="Palaniappan K."/>
            <person name="Chain P."/>
            <person name="Rohde M."/>
            <person name="Goker M."/>
            <person name="Bristow J."/>
            <person name="Eisen J.A."/>
            <person name="Markowitz V."/>
            <person name="Hugenholtz P."/>
            <person name="Kyrpides N.C."/>
            <person name="Klenk H.P."/>
            <person name="Detter J.C."/>
        </authorList>
    </citation>
    <scope>NUCLEOTIDE SEQUENCE [LARGE SCALE GENOMIC DNA]</scope>
    <source>
        <strain evidence="11">ATCC 33793 / DSM 20469 / CCUG 32760 / JCM 10300 / KCTC 3663 / VPI 0546 / 1246</strain>
    </source>
</reference>
<evidence type="ECO:0000256" key="5">
    <source>
        <dbReference type="ARBA" id="ARBA00022840"/>
    </source>
</evidence>
<keyword evidence="3" id="KW-0378">Hydrolase</keyword>
<evidence type="ECO:0000259" key="9">
    <source>
        <dbReference type="PROSITE" id="PS51194"/>
    </source>
</evidence>
<keyword evidence="6" id="KW-0238">DNA-binding</keyword>
<accession>C8W749</accession>
<evidence type="ECO:0000313" key="10">
    <source>
        <dbReference type="EMBL" id="ACV51289.1"/>
    </source>
</evidence>
<dbReference type="SUPFAM" id="SSF52540">
    <property type="entry name" value="P-loop containing nucleoside triphosphate hydrolases"/>
    <property type="match status" value="2"/>
</dbReference>
<dbReference type="NCBIfam" id="NF008168">
    <property type="entry name" value="PRK10917.2-2"/>
    <property type="match status" value="1"/>
</dbReference>
<dbReference type="eggNOG" id="COG1200">
    <property type="taxonomic scope" value="Bacteria"/>
</dbReference>
<dbReference type="Pfam" id="PF17191">
    <property type="entry name" value="RecG_wedge"/>
    <property type="match status" value="1"/>
</dbReference>
<dbReference type="STRING" id="521095.Apar_0860"/>
<organism evidence="10 11">
    <name type="scientific">Lancefieldella parvula (strain ATCC 33793 / DSM 20469 / CCUG 32760 / JCM 10300 / KCTC 3663 / VPI 0546 / 1246)</name>
    <name type="common">Atopobium parvulum</name>
    <dbReference type="NCBI Taxonomy" id="521095"/>
    <lineage>
        <taxon>Bacteria</taxon>
        <taxon>Bacillati</taxon>
        <taxon>Actinomycetota</taxon>
        <taxon>Coriobacteriia</taxon>
        <taxon>Coriobacteriales</taxon>
        <taxon>Atopobiaceae</taxon>
        <taxon>Lancefieldella</taxon>
    </lineage>
</organism>
<dbReference type="OrthoDB" id="9804325at2"/>
<dbReference type="InterPro" id="IPR047112">
    <property type="entry name" value="RecG/Mfd"/>
</dbReference>
<dbReference type="Pfam" id="PF00271">
    <property type="entry name" value="Helicase_C"/>
    <property type="match status" value="1"/>
</dbReference>
<dbReference type="GO" id="GO:0003678">
    <property type="term" value="F:DNA helicase activity"/>
    <property type="evidence" value="ECO:0007669"/>
    <property type="project" value="TreeGrafter"/>
</dbReference>
<dbReference type="InterPro" id="IPR033454">
    <property type="entry name" value="RecG_wedge"/>
</dbReference>
<protein>
    <submittedName>
        <fullName evidence="10">Helicase domain protein</fullName>
    </submittedName>
</protein>
<evidence type="ECO:0000256" key="3">
    <source>
        <dbReference type="ARBA" id="ARBA00022801"/>
    </source>
</evidence>
<evidence type="ECO:0000256" key="1">
    <source>
        <dbReference type="ARBA" id="ARBA00022741"/>
    </source>
</evidence>
<dbReference type="RefSeq" id="WP_012808946.1">
    <property type="nucleotide sequence ID" value="NC_013203.1"/>
</dbReference>
<name>C8W749_LANP1</name>
<evidence type="ECO:0000256" key="6">
    <source>
        <dbReference type="ARBA" id="ARBA00023125"/>
    </source>
</evidence>
<keyword evidence="4 10" id="KW-0347">Helicase</keyword>
<dbReference type="InterPro" id="IPR011545">
    <property type="entry name" value="DEAD/DEAH_box_helicase_dom"/>
</dbReference>
<dbReference type="EMBL" id="CP001721">
    <property type="protein sequence ID" value="ACV51289.1"/>
    <property type="molecule type" value="Genomic_DNA"/>
</dbReference>